<keyword evidence="2" id="KW-1185">Reference proteome</keyword>
<dbReference type="InterPro" id="IPR036477">
    <property type="entry name" value="Formyl_transf_N_sf"/>
</dbReference>
<dbReference type="EMBL" id="CAUYUJ010005892">
    <property type="protein sequence ID" value="CAK0815368.1"/>
    <property type="molecule type" value="Genomic_DNA"/>
</dbReference>
<reference evidence="1" key="1">
    <citation type="submission" date="2023-10" db="EMBL/GenBank/DDBJ databases">
        <authorList>
            <person name="Chen Y."/>
            <person name="Shah S."/>
            <person name="Dougan E. K."/>
            <person name="Thang M."/>
            <person name="Chan C."/>
        </authorList>
    </citation>
    <scope>NUCLEOTIDE SEQUENCE [LARGE SCALE GENOMIC DNA]</scope>
</reference>
<evidence type="ECO:0000313" key="1">
    <source>
        <dbReference type="EMBL" id="CAK0815368.1"/>
    </source>
</evidence>
<dbReference type="Proteomes" id="UP001189429">
    <property type="component" value="Unassembled WGS sequence"/>
</dbReference>
<sequence length="235" mass="24521">MDLEVHRAVDGGPVVVQRVIPVVAGDTPESLKAAVQAKEVPALVEAVSAFGERRAPFGILLACCLLALAPHVAVAARHRRGAGRENATLGLAGGWEPEPCGELPEGVPCRALYEHPAGSEFVGPCPVATGPEPRPPVQRSQHLRPTSARRSPALGALGVTFKLICGGGCCPTCWAPDHVVAMDRHTTIESPYVVETAPQAPSHCGGAKCFKLICAQGFTEGHVEGDCCYSCVPGR</sequence>
<gene>
    <name evidence="1" type="ORF">PCOR1329_LOCUS18683</name>
</gene>
<comment type="caution">
    <text evidence="1">The sequence shown here is derived from an EMBL/GenBank/DDBJ whole genome shotgun (WGS) entry which is preliminary data.</text>
</comment>
<dbReference type="SUPFAM" id="SSF53328">
    <property type="entry name" value="Formyltransferase"/>
    <property type="match status" value="1"/>
</dbReference>
<name>A0ABN9RBI2_9DINO</name>
<protein>
    <submittedName>
        <fullName evidence="1">Uncharacterized protein</fullName>
    </submittedName>
</protein>
<accession>A0ABN9RBI2</accession>
<proteinExistence type="predicted"/>
<dbReference type="Gene3D" id="3.40.50.170">
    <property type="entry name" value="Formyl transferase, N-terminal domain"/>
    <property type="match status" value="1"/>
</dbReference>
<evidence type="ECO:0000313" key="2">
    <source>
        <dbReference type="Proteomes" id="UP001189429"/>
    </source>
</evidence>
<organism evidence="1 2">
    <name type="scientific">Prorocentrum cordatum</name>
    <dbReference type="NCBI Taxonomy" id="2364126"/>
    <lineage>
        <taxon>Eukaryota</taxon>
        <taxon>Sar</taxon>
        <taxon>Alveolata</taxon>
        <taxon>Dinophyceae</taxon>
        <taxon>Prorocentrales</taxon>
        <taxon>Prorocentraceae</taxon>
        <taxon>Prorocentrum</taxon>
    </lineage>
</organism>